<comment type="caution">
    <text evidence="2">The sequence shown here is derived from an EMBL/GenBank/DDBJ whole genome shotgun (WGS) entry which is preliminary data.</text>
</comment>
<sequence>MNDNPLSFSIASLDVDADAWSPNSIQARQINHTLAAWADAVERYGTSESMDEIHALLRGRILQYADTGPKTTTDGVSSTINKVFSQRAMHAADTVACLMLLEGPIGLRLSDVYAITTAVHHMLSPRTTLAWALEANPTDDYLRARLIIARAPTPEPTTANPAGAAHPCGSKRDHLA</sequence>
<protein>
    <submittedName>
        <fullName evidence="2">Uncharacterized protein</fullName>
    </submittedName>
</protein>
<gene>
    <name evidence="2" type="ORF">BCUN_2161</name>
</gene>
<organism evidence="2 3">
    <name type="scientific">Bifidobacterium cuniculi</name>
    <dbReference type="NCBI Taxonomy" id="1688"/>
    <lineage>
        <taxon>Bacteria</taxon>
        <taxon>Bacillati</taxon>
        <taxon>Actinomycetota</taxon>
        <taxon>Actinomycetes</taxon>
        <taxon>Bifidobacteriales</taxon>
        <taxon>Bifidobacteriaceae</taxon>
        <taxon>Bifidobacterium</taxon>
    </lineage>
</organism>
<keyword evidence="3" id="KW-1185">Reference proteome</keyword>
<dbReference type="EMBL" id="JGYV01000038">
    <property type="protein sequence ID" value="KFI56839.1"/>
    <property type="molecule type" value="Genomic_DNA"/>
</dbReference>
<feature type="compositionally biased region" description="Low complexity" evidence="1">
    <location>
        <begin position="152"/>
        <end position="165"/>
    </location>
</feature>
<accession>A0A087ADI9</accession>
<proteinExistence type="predicted"/>
<dbReference type="AlphaFoldDB" id="A0A087ADI9"/>
<dbReference type="Proteomes" id="UP000029067">
    <property type="component" value="Unassembled WGS sequence"/>
</dbReference>
<name>A0A087ADI9_9BIFI</name>
<dbReference type="STRING" id="1688.BCUN_2161"/>
<evidence type="ECO:0000313" key="3">
    <source>
        <dbReference type="Proteomes" id="UP000029067"/>
    </source>
</evidence>
<feature type="region of interest" description="Disordered" evidence="1">
    <location>
        <begin position="152"/>
        <end position="176"/>
    </location>
</feature>
<reference evidence="2 3" key="1">
    <citation type="submission" date="2014-03" db="EMBL/GenBank/DDBJ databases">
        <title>Genomics of Bifidobacteria.</title>
        <authorList>
            <person name="Ventura M."/>
            <person name="Milani C."/>
            <person name="Lugli G.A."/>
        </authorList>
    </citation>
    <scope>NUCLEOTIDE SEQUENCE [LARGE SCALE GENOMIC DNA]</scope>
    <source>
        <strain evidence="2 3">LMG 10738</strain>
    </source>
</reference>
<evidence type="ECO:0000256" key="1">
    <source>
        <dbReference type="SAM" id="MobiDB-lite"/>
    </source>
</evidence>
<evidence type="ECO:0000313" key="2">
    <source>
        <dbReference type="EMBL" id="KFI56839.1"/>
    </source>
</evidence>
<dbReference type="RefSeq" id="WP_033517725.1">
    <property type="nucleotide sequence ID" value="NZ_JGYV01000038.1"/>
</dbReference>